<feature type="domain" description="Carboxymuconolactone decarboxylase-like" evidence="1">
    <location>
        <begin position="41"/>
        <end position="85"/>
    </location>
</feature>
<dbReference type="Proteomes" id="UP000244937">
    <property type="component" value="Chromosome"/>
</dbReference>
<dbReference type="GO" id="GO:0051920">
    <property type="term" value="F:peroxiredoxin activity"/>
    <property type="evidence" value="ECO:0007669"/>
    <property type="project" value="InterPro"/>
</dbReference>
<dbReference type="NCBIfam" id="TIGR00778">
    <property type="entry name" value="ahpD_dom"/>
    <property type="match status" value="1"/>
</dbReference>
<sequence>MTRITALNPDETTGKTKELFNAVNAKLGVIPNMMRTMGNAPALLEGYLSLSGILGKGKLGGKTGELLALAIAESNSCDYCLSAHTFIGTNLVKLDSETITNARHGASSNEKTAAILTFAKTLVNKGGLVNDADVAAVKSAQVSDEEISEIVGHVALNILTNYFNNTANTTIDFPVVHTFAAAEN</sequence>
<dbReference type="AlphaFoldDB" id="A0A2S1SFX2"/>
<dbReference type="KEGG" id="fpal:HYN49_04635"/>
<dbReference type="InterPro" id="IPR004675">
    <property type="entry name" value="AhpD_core"/>
</dbReference>
<dbReference type="InterPro" id="IPR029032">
    <property type="entry name" value="AhpD-like"/>
</dbReference>
<dbReference type="Pfam" id="PF02627">
    <property type="entry name" value="CMD"/>
    <property type="match status" value="1"/>
</dbReference>
<dbReference type="EMBL" id="CP029187">
    <property type="protein sequence ID" value="AWI25237.1"/>
    <property type="molecule type" value="Genomic_DNA"/>
</dbReference>
<keyword evidence="3" id="KW-1185">Reference proteome</keyword>
<dbReference type="SUPFAM" id="SSF69118">
    <property type="entry name" value="AhpD-like"/>
    <property type="match status" value="1"/>
</dbReference>
<evidence type="ECO:0000313" key="3">
    <source>
        <dbReference type="Proteomes" id="UP000244937"/>
    </source>
</evidence>
<dbReference type="PANTHER" id="PTHR35446">
    <property type="entry name" value="SI:CH211-175M2.5"/>
    <property type="match status" value="1"/>
</dbReference>
<gene>
    <name evidence="2" type="ORF">HYN49_04635</name>
</gene>
<reference evidence="2 3" key="1">
    <citation type="submission" date="2018-05" db="EMBL/GenBank/DDBJ databases">
        <title>Genome sequencing of Flavobacterium sp. HYN0049.</title>
        <authorList>
            <person name="Yi H."/>
            <person name="Baek C."/>
        </authorList>
    </citation>
    <scope>NUCLEOTIDE SEQUENCE [LARGE SCALE GENOMIC DNA]</scope>
    <source>
        <strain evidence="2 3">HYN0049</strain>
    </source>
</reference>
<evidence type="ECO:0000313" key="2">
    <source>
        <dbReference type="EMBL" id="AWI25237.1"/>
    </source>
</evidence>
<dbReference type="InterPro" id="IPR003779">
    <property type="entry name" value="CMD-like"/>
</dbReference>
<keyword evidence="2" id="KW-0560">Oxidoreductase</keyword>
<name>A0A2S1SFX2_9FLAO</name>
<dbReference type="OrthoDB" id="9808310at2"/>
<evidence type="ECO:0000259" key="1">
    <source>
        <dbReference type="Pfam" id="PF02627"/>
    </source>
</evidence>
<dbReference type="RefSeq" id="WP_108903031.1">
    <property type="nucleotide sequence ID" value="NZ_CP029187.1"/>
</dbReference>
<keyword evidence="2" id="KW-0575">Peroxidase</keyword>
<accession>A0A2S1SFX2</accession>
<dbReference type="PANTHER" id="PTHR35446:SF3">
    <property type="entry name" value="CMD DOMAIN-CONTAINING PROTEIN"/>
    <property type="match status" value="1"/>
</dbReference>
<organism evidence="2 3">
    <name type="scientific">Flavobacterium pallidum</name>
    <dbReference type="NCBI Taxonomy" id="2172098"/>
    <lineage>
        <taxon>Bacteria</taxon>
        <taxon>Pseudomonadati</taxon>
        <taxon>Bacteroidota</taxon>
        <taxon>Flavobacteriia</taxon>
        <taxon>Flavobacteriales</taxon>
        <taxon>Flavobacteriaceae</taxon>
        <taxon>Flavobacterium</taxon>
    </lineage>
</organism>
<proteinExistence type="predicted"/>
<protein>
    <submittedName>
        <fullName evidence="2">Peroxidase</fullName>
    </submittedName>
</protein>
<dbReference type="Gene3D" id="1.20.1290.10">
    <property type="entry name" value="AhpD-like"/>
    <property type="match status" value="1"/>
</dbReference>